<keyword evidence="11" id="KW-0808">Transferase</keyword>
<evidence type="ECO:0000256" key="2">
    <source>
        <dbReference type="ARBA" id="ARBA00009592"/>
    </source>
</evidence>
<dbReference type="InterPro" id="IPR000719">
    <property type="entry name" value="Prot_kinase_dom"/>
</dbReference>
<dbReference type="SUPFAM" id="SSF56112">
    <property type="entry name" value="Protein kinase-like (PK-like)"/>
    <property type="match status" value="1"/>
</dbReference>
<keyword evidence="5" id="KW-0677">Repeat</keyword>
<dbReference type="AlphaFoldDB" id="A0A438CHY9"/>
<dbReference type="InterPro" id="IPR051809">
    <property type="entry name" value="Plant_receptor-like_S/T_kinase"/>
</dbReference>
<dbReference type="InterPro" id="IPR001611">
    <property type="entry name" value="Leu-rich_rpt"/>
</dbReference>
<dbReference type="Pfam" id="PF13855">
    <property type="entry name" value="LRR_8"/>
    <property type="match status" value="1"/>
</dbReference>
<evidence type="ECO:0000256" key="4">
    <source>
        <dbReference type="ARBA" id="ARBA00022692"/>
    </source>
</evidence>
<evidence type="ECO:0000259" key="10">
    <source>
        <dbReference type="PROSITE" id="PS50011"/>
    </source>
</evidence>
<dbReference type="Pfam" id="PF00560">
    <property type="entry name" value="LRR_1"/>
    <property type="match status" value="1"/>
</dbReference>
<reference evidence="11 12" key="1">
    <citation type="journal article" date="2018" name="PLoS Genet.">
        <title>Population sequencing reveals clonal diversity and ancestral inbreeding in the grapevine cultivar Chardonnay.</title>
        <authorList>
            <person name="Roach M.J."/>
            <person name="Johnson D.L."/>
            <person name="Bohlmann J."/>
            <person name="van Vuuren H.J."/>
            <person name="Jones S.J."/>
            <person name="Pretorius I.S."/>
            <person name="Schmidt S.A."/>
            <person name="Borneman A.R."/>
        </authorList>
    </citation>
    <scope>NUCLEOTIDE SEQUENCE [LARGE SCALE GENOMIC DNA]</scope>
    <source>
        <strain evidence="12">cv. Chardonnay</strain>
        <tissue evidence="11">Leaf</tissue>
    </source>
</reference>
<feature type="region of interest" description="Disordered" evidence="9">
    <location>
        <begin position="14"/>
        <end position="35"/>
    </location>
</feature>
<dbReference type="Proteomes" id="UP000288805">
    <property type="component" value="Unassembled WGS sequence"/>
</dbReference>
<evidence type="ECO:0000313" key="12">
    <source>
        <dbReference type="Proteomes" id="UP000288805"/>
    </source>
</evidence>
<dbReference type="Gene3D" id="1.10.510.10">
    <property type="entry name" value="Transferase(Phosphotransferase) domain 1"/>
    <property type="match status" value="1"/>
</dbReference>
<comment type="caution">
    <text evidence="11">The sequence shown here is derived from an EMBL/GenBank/DDBJ whole genome shotgun (WGS) entry which is preliminary data.</text>
</comment>
<proteinExistence type="inferred from homology"/>
<keyword evidence="8" id="KW-0325">Glycoprotein</keyword>
<evidence type="ECO:0000256" key="8">
    <source>
        <dbReference type="ARBA" id="ARBA00023180"/>
    </source>
</evidence>
<dbReference type="SUPFAM" id="SSF52058">
    <property type="entry name" value="L domain-like"/>
    <property type="match status" value="1"/>
</dbReference>
<evidence type="ECO:0000256" key="5">
    <source>
        <dbReference type="ARBA" id="ARBA00022737"/>
    </source>
</evidence>
<dbReference type="Gene3D" id="3.80.10.10">
    <property type="entry name" value="Ribonuclease Inhibitor"/>
    <property type="match status" value="1"/>
</dbReference>
<dbReference type="PANTHER" id="PTHR27008:SF585">
    <property type="entry name" value="PROTEIN KINASE DOMAIN-CONTAINING PROTEIN"/>
    <property type="match status" value="1"/>
</dbReference>
<keyword evidence="11" id="KW-0418">Kinase</keyword>
<name>A0A438CHY9_VITVI</name>
<dbReference type="FunFam" id="3.80.10.10:FF:000111">
    <property type="entry name" value="LRR receptor-like serine/threonine-protein kinase ERECTA"/>
    <property type="match status" value="1"/>
</dbReference>
<accession>A0A438CHY9</accession>
<dbReference type="Pfam" id="PF00069">
    <property type="entry name" value="Pkinase"/>
    <property type="match status" value="1"/>
</dbReference>
<dbReference type="GO" id="GO:0005524">
    <property type="term" value="F:ATP binding"/>
    <property type="evidence" value="ECO:0007669"/>
    <property type="project" value="InterPro"/>
</dbReference>
<evidence type="ECO:0000256" key="9">
    <source>
        <dbReference type="SAM" id="MobiDB-lite"/>
    </source>
</evidence>
<comment type="subcellular location">
    <subcellularLocation>
        <location evidence="1">Membrane</location>
        <topology evidence="1">Single-pass membrane protein</topology>
    </subcellularLocation>
</comment>
<evidence type="ECO:0000256" key="3">
    <source>
        <dbReference type="ARBA" id="ARBA00022614"/>
    </source>
</evidence>
<evidence type="ECO:0000313" key="11">
    <source>
        <dbReference type="EMBL" id="RVW22779.1"/>
    </source>
</evidence>
<dbReference type="GO" id="GO:0004672">
    <property type="term" value="F:protein kinase activity"/>
    <property type="evidence" value="ECO:0007669"/>
    <property type="project" value="InterPro"/>
</dbReference>
<keyword evidence="6" id="KW-1133">Transmembrane helix</keyword>
<evidence type="ECO:0000256" key="1">
    <source>
        <dbReference type="ARBA" id="ARBA00004167"/>
    </source>
</evidence>
<keyword evidence="3" id="KW-0433">Leucine-rich repeat</keyword>
<keyword evidence="4" id="KW-0812">Transmembrane</keyword>
<dbReference type="EMBL" id="QGNW01002219">
    <property type="protein sequence ID" value="RVW22779.1"/>
    <property type="molecule type" value="Genomic_DNA"/>
</dbReference>
<organism evidence="11 12">
    <name type="scientific">Vitis vinifera</name>
    <name type="common">Grape</name>
    <dbReference type="NCBI Taxonomy" id="29760"/>
    <lineage>
        <taxon>Eukaryota</taxon>
        <taxon>Viridiplantae</taxon>
        <taxon>Streptophyta</taxon>
        <taxon>Embryophyta</taxon>
        <taxon>Tracheophyta</taxon>
        <taxon>Spermatophyta</taxon>
        <taxon>Magnoliopsida</taxon>
        <taxon>eudicotyledons</taxon>
        <taxon>Gunneridae</taxon>
        <taxon>Pentapetalae</taxon>
        <taxon>rosids</taxon>
        <taxon>Vitales</taxon>
        <taxon>Vitaceae</taxon>
        <taxon>Viteae</taxon>
        <taxon>Vitis</taxon>
    </lineage>
</organism>
<dbReference type="InterPro" id="IPR011009">
    <property type="entry name" value="Kinase-like_dom_sf"/>
</dbReference>
<feature type="domain" description="Protein kinase" evidence="10">
    <location>
        <begin position="193"/>
        <end position="500"/>
    </location>
</feature>
<evidence type="ECO:0000256" key="7">
    <source>
        <dbReference type="ARBA" id="ARBA00023136"/>
    </source>
</evidence>
<keyword evidence="11" id="KW-0675">Receptor</keyword>
<gene>
    <name evidence="11" type="primary">XA21_7</name>
    <name evidence="11" type="ORF">CK203_102712</name>
</gene>
<dbReference type="Gene3D" id="3.30.200.20">
    <property type="entry name" value="Phosphorylase Kinase, domain 1"/>
    <property type="match status" value="1"/>
</dbReference>
<evidence type="ECO:0000256" key="6">
    <source>
        <dbReference type="ARBA" id="ARBA00022989"/>
    </source>
</evidence>
<protein>
    <submittedName>
        <fullName evidence="11">Receptor kinase-like protein Xa21</fullName>
    </submittedName>
</protein>
<dbReference type="GO" id="GO:0016020">
    <property type="term" value="C:membrane"/>
    <property type="evidence" value="ECO:0007669"/>
    <property type="project" value="UniProtKB-SubCell"/>
</dbReference>
<dbReference type="InterPro" id="IPR032675">
    <property type="entry name" value="LRR_dom_sf"/>
</dbReference>
<dbReference type="PANTHER" id="PTHR27008">
    <property type="entry name" value="OS04G0122200 PROTEIN"/>
    <property type="match status" value="1"/>
</dbReference>
<comment type="similarity">
    <text evidence="2">Belongs to the RLP family.</text>
</comment>
<sequence>MKYVWIEESPNTASDCGVAPPKKGDGLRSRRGTTKKVEEHFPRHVQGLEWSKSSQSFTGKTIWRADRDKNPKRAFLDLSSNKLSGTIPNCFGNLTGLRNVYLHSNGLDSEIPSSLWTLRDLLVLNLSSNFLNSQLPLEVGSMKSLVGLDLSKNQFSGNIPSTISLLQNMFLLYLSHNKLQGHIPPNFGDLVSLAYLDLSGNNLSGEIPNGGPFANFTAESFISNLALCGAPRFEVMALVLFVLWKRRQTKLEALVQVDLSHPRMHLMISQTRTPLCNQLLLFSNLELHGAFKSFEVECEVMRNIRHRNLAKIINSCSNLDFKALVLEYMPNGSLEKWFPAMSLLDDDMVAHISDFGIAKLLMGSEFMKQTKTLGTIGYMAPGSRIEDKLLQHAEYGSGGIVSTKGDIYSYGIMLMETFVRKKPTDEMFVEELTLKTWVESSTNNIMEVIDDNLLTEEDESFTLKQACFSSIMTLALDCTTEPPEKRINMKDVVVRLKKILNQIVDVRTPQLRKRRHKDPRDHWAWLVVESSLLYELYANYAQVFV</sequence>
<keyword evidence="7" id="KW-0472">Membrane</keyword>
<dbReference type="PROSITE" id="PS50011">
    <property type="entry name" value="PROTEIN_KINASE_DOM"/>
    <property type="match status" value="1"/>
</dbReference>